<protein>
    <submittedName>
        <fullName evidence="1">Uncharacterized protein</fullName>
    </submittedName>
</protein>
<keyword evidence="2" id="KW-1185">Reference proteome</keyword>
<gene>
    <name evidence="1" type="ORF">MM236_06940</name>
</gene>
<organism evidence="1 2">
    <name type="scientific">Belliella calami</name>
    <dbReference type="NCBI Taxonomy" id="2923436"/>
    <lineage>
        <taxon>Bacteria</taxon>
        <taxon>Pseudomonadati</taxon>
        <taxon>Bacteroidota</taxon>
        <taxon>Cytophagia</taxon>
        <taxon>Cytophagales</taxon>
        <taxon>Cyclobacteriaceae</taxon>
        <taxon>Belliella</taxon>
    </lineage>
</organism>
<dbReference type="EMBL" id="JAKZGS010000004">
    <property type="protein sequence ID" value="MCH7397717.1"/>
    <property type="molecule type" value="Genomic_DNA"/>
</dbReference>
<dbReference type="RefSeq" id="WP_241274229.1">
    <property type="nucleotide sequence ID" value="NZ_JAKZGS010000004.1"/>
</dbReference>
<reference evidence="1" key="1">
    <citation type="submission" date="2022-03" db="EMBL/GenBank/DDBJ databases">
        <title>De novo assembled genomes of Belliella spp. (Cyclobacteriaceae) strains.</title>
        <authorList>
            <person name="Szabo A."/>
            <person name="Korponai K."/>
            <person name="Felfoldi T."/>
        </authorList>
    </citation>
    <scope>NUCLEOTIDE SEQUENCE</scope>
    <source>
        <strain evidence="1">DSM 107340</strain>
    </source>
</reference>
<name>A0ABS9UM60_9BACT</name>
<proteinExistence type="predicted"/>
<comment type="caution">
    <text evidence="1">The sequence shown here is derived from an EMBL/GenBank/DDBJ whole genome shotgun (WGS) entry which is preliminary data.</text>
</comment>
<accession>A0ABS9UM60</accession>
<evidence type="ECO:0000313" key="1">
    <source>
        <dbReference type="EMBL" id="MCH7397717.1"/>
    </source>
</evidence>
<sequence>MALKNKSGFEAIESCTSFEGTEFFLLKSNNKLEGTWGYCDGAKNIFAKR</sequence>
<evidence type="ECO:0000313" key="2">
    <source>
        <dbReference type="Proteomes" id="UP001165488"/>
    </source>
</evidence>
<dbReference type="Proteomes" id="UP001165488">
    <property type="component" value="Unassembled WGS sequence"/>
</dbReference>